<name>A0A0E9XZZ4_ANGAN</name>
<reference evidence="2" key="1">
    <citation type="submission" date="2014-11" db="EMBL/GenBank/DDBJ databases">
        <authorList>
            <person name="Amaro Gonzalez C."/>
        </authorList>
    </citation>
    <scope>NUCLEOTIDE SEQUENCE</scope>
</reference>
<protein>
    <submittedName>
        <fullName evidence="2">Uncharacterized protein</fullName>
    </submittedName>
</protein>
<evidence type="ECO:0000313" key="2">
    <source>
        <dbReference type="EMBL" id="JAI08298.1"/>
    </source>
</evidence>
<proteinExistence type="predicted"/>
<organism evidence="2">
    <name type="scientific">Anguilla anguilla</name>
    <name type="common">European freshwater eel</name>
    <name type="synonym">Muraena anguilla</name>
    <dbReference type="NCBI Taxonomy" id="7936"/>
    <lineage>
        <taxon>Eukaryota</taxon>
        <taxon>Metazoa</taxon>
        <taxon>Chordata</taxon>
        <taxon>Craniata</taxon>
        <taxon>Vertebrata</taxon>
        <taxon>Euteleostomi</taxon>
        <taxon>Actinopterygii</taxon>
        <taxon>Neopterygii</taxon>
        <taxon>Teleostei</taxon>
        <taxon>Anguilliformes</taxon>
        <taxon>Anguillidae</taxon>
        <taxon>Anguilla</taxon>
    </lineage>
</organism>
<dbReference type="AlphaFoldDB" id="A0A0E9XZZ4"/>
<feature type="region of interest" description="Disordered" evidence="1">
    <location>
        <begin position="1"/>
        <end position="25"/>
    </location>
</feature>
<reference evidence="2" key="2">
    <citation type="journal article" date="2015" name="Fish Shellfish Immunol.">
        <title>Early steps in the European eel (Anguilla anguilla)-Vibrio vulnificus interaction in the gills: Role of the RtxA13 toxin.</title>
        <authorList>
            <person name="Callol A."/>
            <person name="Pajuelo D."/>
            <person name="Ebbesson L."/>
            <person name="Teles M."/>
            <person name="MacKenzie S."/>
            <person name="Amaro C."/>
        </authorList>
    </citation>
    <scope>NUCLEOTIDE SEQUENCE</scope>
</reference>
<sequence>MRNGKIQKAMTCMHSGKVQSKGKLG</sequence>
<accession>A0A0E9XZZ4</accession>
<evidence type="ECO:0000256" key="1">
    <source>
        <dbReference type="SAM" id="MobiDB-lite"/>
    </source>
</evidence>
<dbReference type="EMBL" id="GBXM01000280">
    <property type="protein sequence ID" value="JAI08298.1"/>
    <property type="molecule type" value="Transcribed_RNA"/>
</dbReference>